<dbReference type="Proteomes" id="UP000789405">
    <property type="component" value="Unassembled WGS sequence"/>
</dbReference>
<dbReference type="AlphaFoldDB" id="A0A9N9NWG6"/>
<feature type="non-terminal residue" evidence="2">
    <location>
        <position position="1"/>
    </location>
</feature>
<accession>A0A9N9NWG6</accession>
<dbReference type="OrthoDB" id="2429640at2759"/>
<protein>
    <submittedName>
        <fullName evidence="2">27683_t:CDS:1</fullName>
    </submittedName>
</protein>
<name>A0A9N9NWG6_9GLOM</name>
<evidence type="ECO:0000313" key="3">
    <source>
        <dbReference type="Proteomes" id="UP000789405"/>
    </source>
</evidence>
<proteinExistence type="predicted"/>
<reference evidence="2" key="1">
    <citation type="submission" date="2021-06" db="EMBL/GenBank/DDBJ databases">
        <authorList>
            <person name="Kallberg Y."/>
            <person name="Tangrot J."/>
            <person name="Rosling A."/>
        </authorList>
    </citation>
    <scope>NUCLEOTIDE SEQUENCE</scope>
    <source>
        <strain evidence="2">MA453B</strain>
    </source>
</reference>
<keyword evidence="3" id="KW-1185">Reference proteome</keyword>
<feature type="domain" description="Transposable element P transposase-like RNase H" evidence="1">
    <location>
        <begin position="345"/>
        <end position="429"/>
    </location>
</feature>
<evidence type="ECO:0000259" key="1">
    <source>
        <dbReference type="Pfam" id="PF21787"/>
    </source>
</evidence>
<dbReference type="Pfam" id="PF21787">
    <property type="entry name" value="TNP-like_RNaseH_N"/>
    <property type="match status" value="1"/>
</dbReference>
<organism evidence="2 3">
    <name type="scientific">Dentiscutata erythropus</name>
    <dbReference type="NCBI Taxonomy" id="1348616"/>
    <lineage>
        <taxon>Eukaryota</taxon>
        <taxon>Fungi</taxon>
        <taxon>Fungi incertae sedis</taxon>
        <taxon>Mucoromycota</taxon>
        <taxon>Glomeromycotina</taxon>
        <taxon>Glomeromycetes</taxon>
        <taxon>Diversisporales</taxon>
        <taxon>Gigasporaceae</taxon>
        <taxon>Dentiscutata</taxon>
    </lineage>
</organism>
<dbReference type="InterPro" id="IPR048365">
    <property type="entry name" value="TNP-like_RNaseH_N"/>
</dbReference>
<comment type="caution">
    <text evidence="2">The sequence shown here is derived from an EMBL/GenBank/DDBJ whole genome shotgun (WGS) entry which is preliminary data.</text>
</comment>
<sequence>CNGTSIGQIIKEENYSPYFKSTEMIILLAIKTTLTTMIYSNMEFANINLMESNNGSLQLIFSDQQNIQKELCFEKVPHGSRNPIRCSIFINKFEVKDTILESNHINNKISTMTDILSIVQFCKKSSICIGQYTRNDHIYSSYLGPQNNHEIIATLENKGFETKAYRRVDCIFFVLNRNICINYKTLRNTLYKIEKRHANSAQPVRTPYASREILTKLVMKKLVKELSERLKLKFEAEEEPISEPLTNIVYNVIEEVKTKKYEDVPNIILKELIRMQSEKPNGIRYHPMFIRWAISIYSRGPAVYKAMKSIIRMPSLSTLKSNINETSQYTEIEVFGKQYLDNVQNYSNDQKDDEKDCKRTLATQVHQIVWYSITHSFNFPIAYFAIETISVHTLNTILFSLAAKLECVAIYTYRSVCNGAGENRRHIKSFDWFATTWKIGDKVEVQLLNKLDKKSYKPSTIIAFNPEHTEFSVKVSGNEQSHYNVTRSALQPPMLAKTTWNMNDQCEVRSIVDNEWYPGKISTRILVNGYLEVAIKTTKIQPIIWKSVLSDICPLKNNISKSHTGNSEKKSVREIMYNDYKISWRHFQGVYDHTIKHTTAKATKLTKRHIWLTPWSKMRVDLVEYTLSLNDKNAMVEIPELMNISQGTQLFINYARMYRDITHSRICISSLENPCLNTLKEIKYWFIQGDKEKKNPSQWCSSQCQFDLILSINGFLGIIEYVLSEWPNAMIQPRRISQDMLEGLFGTIREMNGDSSTQTDHKEYTYYKTRIETLSTINSQIFKELFDDDLIMRHIFLSLSSTNENIKVENTTINNLQLQRTQLIEYMLYYDDIDSLLVSWSKKICQLVLDSVPEKKSAQWMAIWSINLENHLNNYKCADN</sequence>
<evidence type="ECO:0000313" key="2">
    <source>
        <dbReference type="EMBL" id="CAG8766935.1"/>
    </source>
</evidence>
<dbReference type="EMBL" id="CAJVPY010018419">
    <property type="protein sequence ID" value="CAG8766935.1"/>
    <property type="molecule type" value="Genomic_DNA"/>
</dbReference>
<feature type="non-terminal residue" evidence="2">
    <location>
        <position position="880"/>
    </location>
</feature>
<gene>
    <name evidence="2" type="ORF">DERYTH_LOCUS18320</name>
</gene>